<dbReference type="Proteomes" id="UP001321542">
    <property type="component" value="Chromosome"/>
</dbReference>
<evidence type="ECO:0000313" key="1">
    <source>
        <dbReference type="EMBL" id="BBC31864.1"/>
    </source>
</evidence>
<name>A0ABM7F7I1_9ACTN</name>
<protein>
    <submittedName>
        <fullName evidence="1">Uncharacterized protein</fullName>
    </submittedName>
</protein>
<dbReference type="RefSeq" id="WP_286250736.1">
    <property type="nucleotide sequence ID" value="NZ_AP018448.1"/>
</dbReference>
<dbReference type="EMBL" id="AP018448">
    <property type="protein sequence ID" value="BBC31864.1"/>
    <property type="molecule type" value="Genomic_DNA"/>
</dbReference>
<reference evidence="1 2" key="2">
    <citation type="journal article" date="2023" name="ChemBioChem">
        <title>Acyltransferase Domain Exchange between Two Independent Type I Polyketide Synthases in the Same Producer Strain of Macrolide Antibiotics.</title>
        <authorList>
            <person name="Kudo F."/>
            <person name="Kishikawa K."/>
            <person name="Tsuboi K."/>
            <person name="Kido T."/>
            <person name="Usui T."/>
            <person name="Hashimoto J."/>
            <person name="Shin-Ya K."/>
            <person name="Miyanaga A."/>
            <person name="Eguchi T."/>
        </authorList>
    </citation>
    <scope>NUCLEOTIDE SEQUENCE [LARGE SCALE GENOMIC DNA]</scope>
    <source>
        <strain evidence="1 2">A-8890</strain>
    </source>
</reference>
<organism evidence="1 2">
    <name type="scientific">Streptomyces graminofaciens</name>
    <dbReference type="NCBI Taxonomy" id="68212"/>
    <lineage>
        <taxon>Bacteria</taxon>
        <taxon>Bacillati</taxon>
        <taxon>Actinomycetota</taxon>
        <taxon>Actinomycetes</taxon>
        <taxon>Kitasatosporales</taxon>
        <taxon>Streptomycetaceae</taxon>
        <taxon>Streptomyces</taxon>
    </lineage>
</organism>
<gene>
    <name evidence="1" type="ORF">SGFS_031580</name>
</gene>
<accession>A0ABM7F7I1</accession>
<evidence type="ECO:0000313" key="2">
    <source>
        <dbReference type="Proteomes" id="UP001321542"/>
    </source>
</evidence>
<sequence length="71" mass="6967">MADQVQTLSGEAVRRVLTTLAASRTDALLDGGSALVPATGDGYRPAFAVATGSTAAAPAPATAVLRPGGRT</sequence>
<reference evidence="1 2" key="1">
    <citation type="journal article" date="2010" name="ChemBioChem">
        <title>Cloning and characterization of the biosynthetic gene cluster of 16-membered macrolide antibiotic FD-891: involvement of a dual functional cytochrome P450 monooxygenase catalyzing epoxidation and hydroxylation.</title>
        <authorList>
            <person name="Kudo F."/>
            <person name="Motegi A."/>
            <person name="Mizoue K."/>
            <person name="Eguchi T."/>
        </authorList>
    </citation>
    <scope>NUCLEOTIDE SEQUENCE [LARGE SCALE GENOMIC DNA]</scope>
    <source>
        <strain evidence="1 2">A-8890</strain>
    </source>
</reference>
<proteinExistence type="predicted"/>
<keyword evidence="2" id="KW-1185">Reference proteome</keyword>